<feature type="compositionally biased region" description="Acidic residues" evidence="1">
    <location>
        <begin position="64"/>
        <end position="73"/>
    </location>
</feature>
<accession>A0A5P1F4X0</accession>
<reference evidence="3" key="1">
    <citation type="journal article" date="2017" name="Nat. Commun.">
        <title>The asparagus genome sheds light on the origin and evolution of a young Y chromosome.</title>
        <authorList>
            <person name="Harkess A."/>
            <person name="Zhou J."/>
            <person name="Xu C."/>
            <person name="Bowers J.E."/>
            <person name="Van der Hulst R."/>
            <person name="Ayyampalayam S."/>
            <person name="Mercati F."/>
            <person name="Riccardi P."/>
            <person name="McKain M.R."/>
            <person name="Kakrana A."/>
            <person name="Tang H."/>
            <person name="Ray J."/>
            <person name="Groenendijk J."/>
            <person name="Arikit S."/>
            <person name="Mathioni S.M."/>
            <person name="Nakano M."/>
            <person name="Shan H."/>
            <person name="Telgmann-Rauber A."/>
            <person name="Kanno A."/>
            <person name="Yue Z."/>
            <person name="Chen H."/>
            <person name="Li W."/>
            <person name="Chen Y."/>
            <person name="Xu X."/>
            <person name="Zhang Y."/>
            <person name="Luo S."/>
            <person name="Chen H."/>
            <person name="Gao J."/>
            <person name="Mao Z."/>
            <person name="Pires J.C."/>
            <person name="Luo M."/>
            <person name="Kudrna D."/>
            <person name="Wing R.A."/>
            <person name="Meyers B.C."/>
            <person name="Yi K."/>
            <person name="Kong H."/>
            <person name="Lavrijsen P."/>
            <person name="Sunseri F."/>
            <person name="Falavigna A."/>
            <person name="Ye Y."/>
            <person name="Leebens-Mack J.H."/>
            <person name="Chen G."/>
        </authorList>
    </citation>
    <scope>NUCLEOTIDE SEQUENCE [LARGE SCALE GENOMIC DNA]</scope>
    <source>
        <strain evidence="3">cv. DH0086</strain>
    </source>
</reference>
<dbReference type="Proteomes" id="UP000243459">
    <property type="component" value="Chromosome 4"/>
</dbReference>
<protein>
    <submittedName>
        <fullName evidence="2">Uncharacterized protein</fullName>
    </submittedName>
</protein>
<proteinExistence type="predicted"/>
<dbReference type="EMBL" id="CM007384">
    <property type="protein sequence ID" value="ONK71829.1"/>
    <property type="molecule type" value="Genomic_DNA"/>
</dbReference>
<feature type="compositionally biased region" description="Acidic residues" evidence="1">
    <location>
        <begin position="95"/>
        <end position="107"/>
    </location>
</feature>
<feature type="compositionally biased region" description="Basic and acidic residues" evidence="1">
    <location>
        <begin position="47"/>
        <end position="63"/>
    </location>
</feature>
<evidence type="ECO:0000313" key="3">
    <source>
        <dbReference type="Proteomes" id="UP000243459"/>
    </source>
</evidence>
<name>A0A5P1F4X0_ASPOF</name>
<evidence type="ECO:0000313" key="2">
    <source>
        <dbReference type="EMBL" id="ONK71829.1"/>
    </source>
</evidence>
<keyword evidence="3" id="KW-1185">Reference proteome</keyword>
<evidence type="ECO:0000256" key="1">
    <source>
        <dbReference type="SAM" id="MobiDB-lite"/>
    </source>
</evidence>
<sequence length="135" mass="14473">MGKSSKKSDTKVAVATPVTDVKASKKGAKRDAGDALEKLVSVKKQRKEVEVKKKVPPPKKEESSSSEEEDSSSEDEKPAVSKKVPAAAVKKSDSSDESSESESDSSEDDKVRGTGDLCSLKCLYFIQCENGVYVV</sequence>
<feature type="region of interest" description="Disordered" evidence="1">
    <location>
        <begin position="1"/>
        <end position="113"/>
    </location>
</feature>
<gene>
    <name evidence="2" type="ORF">A4U43_C04F12820</name>
</gene>
<dbReference type="AlphaFoldDB" id="A0A5P1F4X0"/>
<dbReference type="Gramene" id="ONK71829">
    <property type="protein sequence ID" value="ONK71829"/>
    <property type="gene ID" value="A4U43_C04F12820"/>
</dbReference>
<feature type="compositionally biased region" description="Basic and acidic residues" evidence="1">
    <location>
        <begin position="1"/>
        <end position="10"/>
    </location>
</feature>
<organism evidence="2 3">
    <name type="scientific">Asparagus officinalis</name>
    <name type="common">Garden asparagus</name>
    <dbReference type="NCBI Taxonomy" id="4686"/>
    <lineage>
        <taxon>Eukaryota</taxon>
        <taxon>Viridiplantae</taxon>
        <taxon>Streptophyta</taxon>
        <taxon>Embryophyta</taxon>
        <taxon>Tracheophyta</taxon>
        <taxon>Spermatophyta</taxon>
        <taxon>Magnoliopsida</taxon>
        <taxon>Liliopsida</taxon>
        <taxon>Asparagales</taxon>
        <taxon>Asparagaceae</taxon>
        <taxon>Asparagoideae</taxon>
        <taxon>Asparagus</taxon>
    </lineage>
</organism>